<protein>
    <submittedName>
        <fullName evidence="1">Uncharacterized protein</fullName>
    </submittedName>
</protein>
<keyword evidence="2" id="KW-1185">Reference proteome</keyword>
<gene>
    <name evidence="1" type="ORF">HMPREF1866_00914</name>
</gene>
<proteinExistence type="predicted"/>
<comment type="caution">
    <text evidence="1">The sequence shown here is derived from an EMBL/GenBank/DDBJ whole genome shotgun (WGS) entry which is preliminary data.</text>
</comment>
<organism evidence="1 2">
    <name type="scientific">Lachnoanaerobaculum saburreum</name>
    <dbReference type="NCBI Taxonomy" id="467210"/>
    <lineage>
        <taxon>Bacteria</taxon>
        <taxon>Bacillati</taxon>
        <taxon>Bacillota</taxon>
        <taxon>Clostridia</taxon>
        <taxon>Lachnospirales</taxon>
        <taxon>Lachnospiraceae</taxon>
        <taxon>Lachnoanaerobaculum</taxon>
    </lineage>
</organism>
<dbReference type="RefSeq" id="WP_060930791.1">
    <property type="nucleotide sequence ID" value="NZ_KQ959795.1"/>
</dbReference>
<reference evidence="2" key="1">
    <citation type="submission" date="2016-01" db="EMBL/GenBank/DDBJ databases">
        <authorList>
            <person name="Mitreva M."/>
            <person name="Pepin K.H."/>
            <person name="Mihindukulasuriya K.A."/>
            <person name="Fulton R."/>
            <person name="Fronick C."/>
            <person name="O'Laughlin M."/>
            <person name="Miner T."/>
            <person name="Herter B."/>
            <person name="Rosa B.A."/>
            <person name="Cordes M."/>
            <person name="Tomlinson C."/>
            <person name="Wollam A."/>
            <person name="Palsikar V.B."/>
            <person name="Mardis E.R."/>
            <person name="Wilson R.K."/>
        </authorList>
    </citation>
    <scope>NUCLEOTIDE SEQUENCE [LARGE SCALE GENOMIC DNA]</scope>
    <source>
        <strain evidence="2">DNF00896</strain>
    </source>
</reference>
<dbReference type="EMBL" id="LSDA01000035">
    <property type="protein sequence ID" value="KXB59311.1"/>
    <property type="molecule type" value="Genomic_DNA"/>
</dbReference>
<dbReference type="AlphaFoldDB" id="A0A133ZV36"/>
<dbReference type="PATRIC" id="fig|467210.3.peg.902"/>
<name>A0A133ZV36_9FIRM</name>
<accession>A0A133ZV36</accession>
<sequence>MREEPKWYREEETILYSEYMNLPLDVLPDWRDFIKKRGTKRFVDYTDESDRRYAELADRGIYED</sequence>
<evidence type="ECO:0000313" key="1">
    <source>
        <dbReference type="EMBL" id="KXB59311.1"/>
    </source>
</evidence>
<dbReference type="Proteomes" id="UP000070394">
    <property type="component" value="Unassembled WGS sequence"/>
</dbReference>
<evidence type="ECO:0000313" key="2">
    <source>
        <dbReference type="Proteomes" id="UP000070394"/>
    </source>
</evidence>